<gene>
    <name evidence="7" type="ORF">ASZ90_005862</name>
</gene>
<name>A0A0W8FTV1_9ZZZZ</name>
<evidence type="ECO:0000313" key="7">
    <source>
        <dbReference type="EMBL" id="KUG24311.1"/>
    </source>
</evidence>
<dbReference type="InterPro" id="IPR050245">
    <property type="entry name" value="PrsA_foldase"/>
</dbReference>
<dbReference type="InterPro" id="IPR000297">
    <property type="entry name" value="PPIase_PpiC"/>
</dbReference>
<dbReference type="PROSITE" id="PS51257">
    <property type="entry name" value="PROKAR_LIPOPROTEIN"/>
    <property type="match status" value="1"/>
</dbReference>
<accession>A0A0W8FTV1</accession>
<organism evidence="7">
    <name type="scientific">hydrocarbon metagenome</name>
    <dbReference type="NCBI Taxonomy" id="938273"/>
    <lineage>
        <taxon>unclassified sequences</taxon>
        <taxon>metagenomes</taxon>
        <taxon>ecological metagenomes</taxon>
    </lineage>
</organism>
<dbReference type="Pfam" id="PF13616">
    <property type="entry name" value="Rotamase_3"/>
    <property type="match status" value="1"/>
</dbReference>
<dbReference type="SUPFAM" id="SSF109998">
    <property type="entry name" value="Triger factor/SurA peptide-binding domain-like"/>
    <property type="match status" value="1"/>
</dbReference>
<evidence type="ECO:0000256" key="2">
    <source>
        <dbReference type="ARBA" id="ARBA00013194"/>
    </source>
</evidence>
<evidence type="ECO:0000256" key="4">
    <source>
        <dbReference type="ARBA" id="ARBA00023110"/>
    </source>
</evidence>
<evidence type="ECO:0000256" key="3">
    <source>
        <dbReference type="ARBA" id="ARBA00022729"/>
    </source>
</evidence>
<evidence type="ECO:0000256" key="5">
    <source>
        <dbReference type="ARBA" id="ARBA00023235"/>
    </source>
</evidence>
<comment type="catalytic activity">
    <reaction evidence="1">
        <text>[protein]-peptidylproline (omega=180) = [protein]-peptidylproline (omega=0)</text>
        <dbReference type="Rhea" id="RHEA:16237"/>
        <dbReference type="Rhea" id="RHEA-COMP:10747"/>
        <dbReference type="Rhea" id="RHEA-COMP:10748"/>
        <dbReference type="ChEBI" id="CHEBI:83833"/>
        <dbReference type="ChEBI" id="CHEBI:83834"/>
        <dbReference type="EC" id="5.2.1.8"/>
    </reaction>
</comment>
<dbReference type="SUPFAM" id="SSF54534">
    <property type="entry name" value="FKBP-like"/>
    <property type="match status" value="1"/>
</dbReference>
<feature type="domain" description="PpiC" evidence="6">
    <location>
        <begin position="203"/>
        <end position="304"/>
    </location>
</feature>
<dbReference type="PROSITE" id="PS50198">
    <property type="entry name" value="PPIC_PPIASE_2"/>
    <property type="match status" value="1"/>
</dbReference>
<evidence type="ECO:0000259" key="6">
    <source>
        <dbReference type="PROSITE" id="PS50198"/>
    </source>
</evidence>
<keyword evidence="3" id="KW-0732">Signal</keyword>
<sequence>MKNMINKSWLVISVLFVFILVSGCGDKDKDKKESPDSVVSGSITAGNAQNIAVGAGVPADAAISVDGRILKKAELENLIKDRLAMLKDKVPADKQKEFRDNIRKRLIDEFIMRTILNDEMARKKIEVSEQEIKITKDKLQASLPSNKKLDEFLKENKISQEDIMLGIKVEKFMNKEIGDKAKPSQKEISKFYNENKDKLFVSPESARVRHILVSVNKDDSEKIKTEKKNEIENLRKQLLNGGDFVELARKNSDCPSKEAGGDLNYINKGQMVKEFEDAVFSQERNVIGPVVTTEFGYHIIQVLDRKPAKTIALVEVKDRISAFLEQQNRSKVFADVLKKLQQNAKITVY</sequence>
<dbReference type="AlphaFoldDB" id="A0A0W8FTV1"/>
<keyword evidence="5" id="KW-0413">Isomerase</keyword>
<dbReference type="Gene3D" id="3.10.50.40">
    <property type="match status" value="1"/>
</dbReference>
<evidence type="ECO:0000256" key="1">
    <source>
        <dbReference type="ARBA" id="ARBA00000971"/>
    </source>
</evidence>
<dbReference type="GO" id="GO:0003755">
    <property type="term" value="F:peptidyl-prolyl cis-trans isomerase activity"/>
    <property type="evidence" value="ECO:0007669"/>
    <property type="project" value="UniProtKB-KW"/>
</dbReference>
<dbReference type="PANTHER" id="PTHR47245">
    <property type="entry name" value="PEPTIDYLPROLYL ISOMERASE"/>
    <property type="match status" value="1"/>
</dbReference>
<proteinExistence type="predicted"/>
<protein>
    <recommendedName>
        <fullName evidence="2">peptidylprolyl isomerase</fullName>
        <ecNumber evidence="2">5.2.1.8</ecNumber>
    </recommendedName>
</protein>
<keyword evidence="4" id="KW-0697">Rotamase</keyword>
<dbReference type="PANTHER" id="PTHR47245:SF1">
    <property type="entry name" value="FOLDASE PROTEIN PRSA"/>
    <property type="match status" value="1"/>
</dbReference>
<dbReference type="EC" id="5.2.1.8" evidence="2"/>
<dbReference type="EMBL" id="LNQE01000851">
    <property type="protein sequence ID" value="KUG24311.1"/>
    <property type="molecule type" value="Genomic_DNA"/>
</dbReference>
<dbReference type="InterPro" id="IPR046357">
    <property type="entry name" value="PPIase_dom_sf"/>
</dbReference>
<dbReference type="InterPro" id="IPR027304">
    <property type="entry name" value="Trigger_fact/SurA_dom_sf"/>
</dbReference>
<reference evidence="7" key="1">
    <citation type="journal article" date="2015" name="Proc. Natl. Acad. Sci. U.S.A.">
        <title>Networks of energetic and metabolic interactions define dynamics in microbial communities.</title>
        <authorList>
            <person name="Embree M."/>
            <person name="Liu J.K."/>
            <person name="Al-Bassam M.M."/>
            <person name="Zengler K."/>
        </authorList>
    </citation>
    <scope>NUCLEOTIDE SEQUENCE</scope>
</reference>
<comment type="caution">
    <text evidence="7">The sequence shown here is derived from an EMBL/GenBank/DDBJ whole genome shotgun (WGS) entry which is preliminary data.</text>
</comment>